<proteinExistence type="predicted"/>
<protein>
    <recommendedName>
        <fullName evidence="3">Lipoprotein</fullName>
    </recommendedName>
</protein>
<dbReference type="EMBL" id="CAXIXY010000006">
    <property type="protein sequence ID" value="CAL2090652.1"/>
    <property type="molecule type" value="Genomic_DNA"/>
</dbReference>
<keyword evidence="2" id="KW-1185">Reference proteome</keyword>
<dbReference type="PROSITE" id="PS51257">
    <property type="entry name" value="PROKAR_LIPOPROTEIN"/>
    <property type="match status" value="1"/>
</dbReference>
<gene>
    <name evidence="1" type="ORF">T190607A01A_40055</name>
</gene>
<accession>A0ABM9P3U6</accession>
<comment type="caution">
    <text evidence="1">The sequence shown here is derived from an EMBL/GenBank/DDBJ whole genome shotgun (WGS) entry which is preliminary data.</text>
</comment>
<evidence type="ECO:0000313" key="2">
    <source>
        <dbReference type="Proteomes" id="UP001497416"/>
    </source>
</evidence>
<organism evidence="1 2">
    <name type="scientific">Tenacibaculum platacis</name>
    <dbReference type="NCBI Taxonomy" id="3137852"/>
    <lineage>
        <taxon>Bacteria</taxon>
        <taxon>Pseudomonadati</taxon>
        <taxon>Bacteroidota</taxon>
        <taxon>Flavobacteriia</taxon>
        <taxon>Flavobacteriales</taxon>
        <taxon>Flavobacteriaceae</taxon>
        <taxon>Tenacibaculum</taxon>
    </lineage>
</organism>
<name>A0ABM9P3U6_9FLAO</name>
<sequence>MKYLNLILVLIFYSCSSKQNKIDINGLIVDPTIKNEVEKHISQPLEWKDSGDFMQVYGNSLSIEGYENDSLVISSTDFSKKLPFRSFYLWDKDTLGINGAYGLFGGTGFYIKIANKKAKLFHMLSSDDFPTYAYKEKDSLIMRLEVPCTDTKIVLSELPDSTKNRIIYGFVEFKSDSFYSASDVFIKGEEPQRKKIRNNMKIYFKSGLLKIN</sequence>
<evidence type="ECO:0000313" key="1">
    <source>
        <dbReference type="EMBL" id="CAL2090652.1"/>
    </source>
</evidence>
<evidence type="ECO:0008006" key="3">
    <source>
        <dbReference type="Google" id="ProtNLM"/>
    </source>
</evidence>
<dbReference type="Proteomes" id="UP001497416">
    <property type="component" value="Unassembled WGS sequence"/>
</dbReference>
<dbReference type="RefSeq" id="WP_348712985.1">
    <property type="nucleotide sequence ID" value="NZ_CAXIXY010000006.1"/>
</dbReference>
<reference evidence="1 2" key="1">
    <citation type="submission" date="2024-05" db="EMBL/GenBank/DDBJ databases">
        <authorList>
            <person name="Duchaud E."/>
        </authorList>
    </citation>
    <scope>NUCLEOTIDE SEQUENCE [LARGE SCALE GENOMIC DNA]</scope>
    <source>
        <strain evidence="1">Ena-SAMPLE-TAB-13-05-2024-13:56:06:370-140302</strain>
    </source>
</reference>